<comment type="similarity">
    <text evidence="2 7">Belongs to the Mediator complex subunit 1 family.</text>
</comment>
<evidence type="ECO:0000256" key="2">
    <source>
        <dbReference type="ARBA" id="ARBA00006210"/>
    </source>
</evidence>
<accession>A0ABR0LWD7</accession>
<protein>
    <recommendedName>
        <fullName evidence="7">Mediator of RNA polymerase II transcription subunit 1</fullName>
    </recommendedName>
    <alternativeName>
        <fullName evidence="7">Mediator complex subunit 1</fullName>
    </alternativeName>
</protein>
<dbReference type="EMBL" id="JAVRRA010009264">
    <property type="protein sequence ID" value="KAK5250274.1"/>
    <property type="molecule type" value="Genomic_DNA"/>
</dbReference>
<dbReference type="PANTHER" id="PTHR35041">
    <property type="entry name" value="MEDIATOR OF RNA POLYMERASE II TRANSCRIPTION SUBUNIT 1"/>
    <property type="match status" value="1"/>
</dbReference>
<keyword evidence="5 7" id="KW-0804">Transcription</keyword>
<comment type="caution">
    <text evidence="10">The sequence shown here is derived from an EMBL/GenBank/DDBJ whole genome shotgun (WGS) entry which is preliminary data.</text>
</comment>
<evidence type="ECO:0000256" key="7">
    <source>
        <dbReference type="RuleBase" id="RU364059"/>
    </source>
</evidence>
<comment type="subcellular location">
    <subcellularLocation>
        <location evidence="1 7">Nucleus</location>
    </subcellularLocation>
</comment>
<evidence type="ECO:0000256" key="4">
    <source>
        <dbReference type="ARBA" id="ARBA00023159"/>
    </source>
</evidence>
<reference evidence="10 11" key="1">
    <citation type="submission" date="2023-08" db="EMBL/GenBank/DDBJ databases">
        <title>Black Yeasts Isolated from many extreme environments.</title>
        <authorList>
            <person name="Coleine C."/>
            <person name="Stajich J.E."/>
            <person name="Selbmann L."/>
        </authorList>
    </citation>
    <scope>NUCLEOTIDE SEQUENCE [LARGE SCALE GENOMIC DNA]</scope>
    <source>
        <strain evidence="10 11">CCFEE 536</strain>
    </source>
</reference>
<dbReference type="Pfam" id="PF10744">
    <property type="entry name" value="Med1"/>
    <property type="match status" value="1"/>
</dbReference>
<dbReference type="PANTHER" id="PTHR35041:SF4">
    <property type="entry name" value="MEDIATOR OF RNA POLYMERASE II TRANSCRIPTION SUBUNIT 1"/>
    <property type="match status" value="1"/>
</dbReference>
<sequence length="397" mass="41615">MSTLIASSSQAAKNPPHHPLAPQNASTPTSSSTHLGAGALSSPAPRGLPSPAAHRVQAGKSPFAHGGPTSNAMARVGGSLVGLAGSSMGVVGSSPAAGMLDFASEAGLSMNLNNLGPLEEGVGMGISMSGMGMSGLGFVAGSLGGRDTEDERRRKMEGVLAKLRRRPGRVSEEAVERLAKSYGLDRLSGEGGHVSKPGYDRPPASRPDQAMDVDEGTRKASEDGGKIFSVRIECESSPAQLYRSFRVSDSWISSRIEKPVSESTDANDLFSTAPLLDWLEPPQTYITSDTTAQPDALALDPALGKLPNVRFVAKLEPPLVVPLQTAMALLESVGVAIAQESMRATTYEGLLLRPESQRTPDPSAAISDISSERLVWAVDGNGEARRTRHVSSLFRPK</sequence>
<feature type="region of interest" description="Disordered" evidence="8">
    <location>
        <begin position="1"/>
        <end position="70"/>
    </location>
</feature>
<gene>
    <name evidence="10" type="ORF">LTR16_006011</name>
</gene>
<evidence type="ECO:0000256" key="5">
    <source>
        <dbReference type="ARBA" id="ARBA00023163"/>
    </source>
</evidence>
<feature type="compositionally biased region" description="Polar residues" evidence="8">
    <location>
        <begin position="1"/>
        <end position="12"/>
    </location>
</feature>
<evidence type="ECO:0000313" key="10">
    <source>
        <dbReference type="EMBL" id="KAK5250274.1"/>
    </source>
</evidence>
<keyword evidence="4 7" id="KW-0010">Activator</keyword>
<dbReference type="InterPro" id="IPR019680">
    <property type="entry name" value="Mediator_Med1"/>
</dbReference>
<organism evidence="10 11">
    <name type="scientific">Cryomyces antarcticus</name>
    <dbReference type="NCBI Taxonomy" id="329879"/>
    <lineage>
        <taxon>Eukaryota</taxon>
        <taxon>Fungi</taxon>
        <taxon>Dikarya</taxon>
        <taxon>Ascomycota</taxon>
        <taxon>Pezizomycotina</taxon>
        <taxon>Dothideomycetes</taxon>
        <taxon>Dothideomycetes incertae sedis</taxon>
        <taxon>Cryomyces</taxon>
    </lineage>
</organism>
<evidence type="ECO:0000259" key="9">
    <source>
        <dbReference type="Pfam" id="PF10744"/>
    </source>
</evidence>
<evidence type="ECO:0000256" key="8">
    <source>
        <dbReference type="SAM" id="MobiDB-lite"/>
    </source>
</evidence>
<keyword evidence="11" id="KW-1185">Reference proteome</keyword>
<keyword evidence="6 7" id="KW-0539">Nucleus</keyword>
<feature type="compositionally biased region" description="Polar residues" evidence="8">
    <location>
        <begin position="23"/>
        <end position="34"/>
    </location>
</feature>
<feature type="region of interest" description="Disordered" evidence="8">
    <location>
        <begin position="186"/>
        <end position="222"/>
    </location>
</feature>
<comment type="function">
    <text evidence="7">Component of the Mediator complex, a coactivator involved in the regulated transcription of nearly all RNA polymerase II-dependent genes. Mediator functions as a bridge to convey information from gene-specific regulatory proteins to the basal RNA polymerase II transcription machinery. Mediator is recruited to promoters by direct interactions with regulatory proteins and serves as a scaffold for the assembly of a functional preinitiation complex with RNA polymerase II and the general transcription factors.</text>
</comment>
<dbReference type="Proteomes" id="UP001357485">
    <property type="component" value="Unassembled WGS sequence"/>
</dbReference>
<name>A0ABR0LWD7_9PEZI</name>
<keyword evidence="3 7" id="KW-0805">Transcription regulation</keyword>
<evidence type="ECO:0000256" key="6">
    <source>
        <dbReference type="ARBA" id="ARBA00023242"/>
    </source>
</evidence>
<evidence type="ECO:0000256" key="1">
    <source>
        <dbReference type="ARBA" id="ARBA00004123"/>
    </source>
</evidence>
<feature type="non-terminal residue" evidence="10">
    <location>
        <position position="397"/>
    </location>
</feature>
<proteinExistence type="inferred from homology"/>
<feature type="domain" description="Mediator complex subunit Med1" evidence="9">
    <location>
        <begin position="209"/>
        <end position="394"/>
    </location>
</feature>
<evidence type="ECO:0000256" key="3">
    <source>
        <dbReference type="ARBA" id="ARBA00023015"/>
    </source>
</evidence>
<evidence type="ECO:0000313" key="11">
    <source>
        <dbReference type="Proteomes" id="UP001357485"/>
    </source>
</evidence>